<accession>A0A1J5P1R5</accession>
<comment type="caution">
    <text evidence="1">The sequence shown here is derived from an EMBL/GenBank/DDBJ whole genome shotgun (WGS) entry which is preliminary data.</text>
</comment>
<organism evidence="1">
    <name type="scientific">mine drainage metagenome</name>
    <dbReference type="NCBI Taxonomy" id="410659"/>
    <lineage>
        <taxon>unclassified sequences</taxon>
        <taxon>metagenomes</taxon>
        <taxon>ecological metagenomes</taxon>
    </lineage>
</organism>
<protein>
    <submittedName>
        <fullName evidence="1">Uncharacterized protein</fullName>
    </submittedName>
</protein>
<dbReference type="AlphaFoldDB" id="A0A1J5P1R5"/>
<evidence type="ECO:0000313" key="1">
    <source>
        <dbReference type="EMBL" id="OIQ64536.1"/>
    </source>
</evidence>
<proteinExistence type="predicted"/>
<dbReference type="EMBL" id="MLJW01008038">
    <property type="protein sequence ID" value="OIQ64536.1"/>
    <property type="molecule type" value="Genomic_DNA"/>
</dbReference>
<name>A0A1J5P1R5_9ZZZZ</name>
<sequence length="291" mass="31336">MLNLLVGQIANPYRPHATVTCQCRDLVLVQFDAPINSVNRLQGAALSMGCNIDDVGNVALHGAGRTQAIECVDHEIAISQPTITVVPIADAASCLRDGGRHSRNDSAGVVVGVELQGNCGADHLGLPFKWNRQVANPLPPILCGFVQKPSPDFAGRFADGFVRAQHKRYAVIEEERCLLQNCGQGCIGCQSQRERWCDVSNVVAAPCHVRSGCTVVACRAHTQCQTRTSSQSSNAAHQHHGVKRAVVMAEPGSKVGYLNSTTVTVVQARYQDSRVFQIVLLCAFTVRQING</sequence>
<reference evidence="1" key="1">
    <citation type="submission" date="2016-10" db="EMBL/GenBank/DDBJ databases">
        <title>Sequence of Gallionella enrichment culture.</title>
        <authorList>
            <person name="Poehlein A."/>
            <person name="Muehling M."/>
            <person name="Daniel R."/>
        </authorList>
    </citation>
    <scope>NUCLEOTIDE SEQUENCE</scope>
</reference>
<gene>
    <name evidence="1" type="ORF">GALL_539130</name>
</gene>